<protein>
    <submittedName>
        <fullName evidence="1">DNA recombination protein RmuC</fullName>
    </submittedName>
</protein>
<evidence type="ECO:0000313" key="2">
    <source>
        <dbReference type="Proteomes" id="UP000826212"/>
    </source>
</evidence>
<reference evidence="1" key="1">
    <citation type="submission" date="2021-08" db="EMBL/GenBank/DDBJ databases">
        <title>Novel anaerobic bacterium isolated from sea squirt in East Sea, Republic of Korea.</title>
        <authorList>
            <person name="Nguyen T.H."/>
            <person name="Li Z."/>
            <person name="Lee Y.-J."/>
            <person name="Ko J."/>
            <person name="Kim S.-G."/>
        </authorList>
    </citation>
    <scope>NUCLEOTIDE SEQUENCE</scope>
    <source>
        <strain evidence="1">KCTC 25031</strain>
    </source>
</reference>
<proteinExistence type="predicted"/>
<sequence length="516" mass="60419">MIETILLICILILLSYLILSRKRGQPTNQATENIELEILKNENRELKTEQKSQTQQRDELIRHQSMNELSQKEIIELKDENQRLKEMILQKEERITENKVSISKWQSSHEQLKIENAYIKSKEIDLTQQLKAREETLNEKYITISNLELENKNMHQKVVQERESIVETKQQLQKEFELLANRILENNTQRFANNNKASMDAILKPLQENIALFKGKVEEVYDKESKQRFSLEQEVKKLMELNHRISADAQSLTHALKGESKVQGNWGEMILESILEKSGLRKGEEYFMEHVLRDQEGKRLRNEHGNTMRPDAVIVYPDNRQVIVDAKVSLNAYIRYCETTDPEQQELELKSHVDAIKKHVVTLSNKSYDDYPEALDFTMMFIPNEPAYMAAMKHEPQLWQYAYEKRILILSPTNLITALKLVSDLWKREHQNLNALEIAERGGKLYDKFVGFIENLQKVDKNLSQAQGSFQEAFKQLHTGKDNLVRQTQRLKDLGVKSKKRIPEQYLSESDTPEIE</sequence>
<dbReference type="Proteomes" id="UP000826212">
    <property type="component" value="Chromosome"/>
</dbReference>
<dbReference type="EMBL" id="CP081303">
    <property type="protein sequence ID" value="QZE12828.1"/>
    <property type="molecule type" value="Genomic_DNA"/>
</dbReference>
<organism evidence="1 2">
    <name type="scientific">Halosquirtibacter laminarini</name>
    <dbReference type="NCBI Taxonomy" id="3374600"/>
    <lineage>
        <taxon>Bacteria</taxon>
        <taxon>Pseudomonadati</taxon>
        <taxon>Bacteroidota</taxon>
        <taxon>Bacteroidia</taxon>
        <taxon>Marinilabiliales</taxon>
        <taxon>Prolixibacteraceae</taxon>
        <taxon>Halosquirtibacter</taxon>
    </lineage>
</organism>
<gene>
    <name evidence="1" type="primary">rmuC</name>
    <name evidence="1" type="ORF">K4L44_09525</name>
</gene>
<evidence type="ECO:0000313" key="1">
    <source>
        <dbReference type="EMBL" id="QZE12828.1"/>
    </source>
</evidence>
<name>A0AC61NBH7_9BACT</name>
<keyword evidence="2" id="KW-1185">Reference proteome</keyword>
<accession>A0AC61NBH7</accession>